<dbReference type="STRING" id="4795.A0A225VP62"/>
<protein>
    <recommendedName>
        <fullName evidence="3">DDE Tnp4 domain-containing protein</fullName>
    </recommendedName>
</protein>
<comment type="caution">
    <text evidence="1">The sequence shown here is derived from an EMBL/GenBank/DDBJ whole genome shotgun (WGS) entry which is preliminary data.</text>
</comment>
<evidence type="ECO:0000313" key="2">
    <source>
        <dbReference type="Proteomes" id="UP000198211"/>
    </source>
</evidence>
<sequence>MLRLPEVICTCEGVRSNPLEALGVCLRRLLYPKHWIDIAGIFGMAASTLSHIFYYVVEFLDDKLEEFLYFDVDRILKNFDIYCDAIAAKEPRSIRGVWGFIDGTVRTIADLVLGNKPFRSMKFQTVVTPDGLISQRFCPFDGRHHDMLMLNKE</sequence>
<reference evidence="2" key="1">
    <citation type="submission" date="2017-03" db="EMBL/GenBank/DDBJ databases">
        <title>Phytopthora megakarya and P. palmivora, two closely related causual agents of cacao black pod achieved similar genome size and gene model numbers by different mechanisms.</title>
        <authorList>
            <person name="Ali S."/>
            <person name="Shao J."/>
            <person name="Larry D.J."/>
            <person name="Kronmiller B."/>
            <person name="Shen D."/>
            <person name="Strem M.D."/>
            <person name="Melnick R.L."/>
            <person name="Guiltinan M.J."/>
            <person name="Tyler B.M."/>
            <person name="Meinhardt L.W."/>
            <person name="Bailey B.A."/>
        </authorList>
    </citation>
    <scope>NUCLEOTIDE SEQUENCE [LARGE SCALE GENOMIC DNA]</scope>
    <source>
        <strain evidence="2">zdho120</strain>
    </source>
</reference>
<proteinExistence type="predicted"/>
<dbReference type="Proteomes" id="UP000198211">
    <property type="component" value="Unassembled WGS sequence"/>
</dbReference>
<evidence type="ECO:0008006" key="3">
    <source>
        <dbReference type="Google" id="ProtNLM"/>
    </source>
</evidence>
<gene>
    <name evidence="1" type="ORF">PHMEG_00020791</name>
</gene>
<dbReference type="EMBL" id="NBNE01003773">
    <property type="protein sequence ID" value="OWZ06894.1"/>
    <property type="molecule type" value="Genomic_DNA"/>
</dbReference>
<keyword evidence="2" id="KW-1185">Reference proteome</keyword>
<organism evidence="1 2">
    <name type="scientific">Phytophthora megakarya</name>
    <dbReference type="NCBI Taxonomy" id="4795"/>
    <lineage>
        <taxon>Eukaryota</taxon>
        <taxon>Sar</taxon>
        <taxon>Stramenopiles</taxon>
        <taxon>Oomycota</taxon>
        <taxon>Peronosporomycetes</taxon>
        <taxon>Peronosporales</taxon>
        <taxon>Peronosporaceae</taxon>
        <taxon>Phytophthora</taxon>
    </lineage>
</organism>
<evidence type="ECO:0000313" key="1">
    <source>
        <dbReference type="EMBL" id="OWZ06894.1"/>
    </source>
</evidence>
<accession>A0A225VP62</accession>
<dbReference type="AlphaFoldDB" id="A0A225VP62"/>
<dbReference type="OrthoDB" id="5945905at2759"/>
<name>A0A225VP62_9STRA</name>